<reference evidence="3" key="1">
    <citation type="submission" date="2023-03" db="EMBL/GenBank/DDBJ databases">
        <title>Chromosome-level genomes of two armyworms, Mythimna separata and Mythimna loreyi, provide insights into the biosynthesis and reception of sex pheromones.</title>
        <authorList>
            <person name="Zhao H."/>
        </authorList>
    </citation>
    <scope>NUCLEOTIDE SEQUENCE</scope>
    <source>
        <strain evidence="3">BeijingLab</strain>
        <tissue evidence="3">Pupa</tissue>
    </source>
</reference>
<gene>
    <name evidence="3" type="ORF">PYW07_003051</name>
</gene>
<dbReference type="PANTHER" id="PTHR16166">
    <property type="entry name" value="VACUOLAR PROTEIN SORTING-ASSOCIATED PROTEIN VPS13"/>
    <property type="match status" value="1"/>
</dbReference>
<dbReference type="Proteomes" id="UP001231518">
    <property type="component" value="Chromosome 14"/>
</dbReference>
<comment type="caution">
    <text evidence="3">The sequence shown here is derived from an EMBL/GenBank/DDBJ whole genome shotgun (WGS) entry which is preliminary data.</text>
</comment>
<dbReference type="Pfam" id="PF25036">
    <property type="entry name" value="VPS13_VAB"/>
    <property type="match status" value="2"/>
</dbReference>
<evidence type="ECO:0000313" key="3">
    <source>
        <dbReference type="EMBL" id="KAJ8716424.1"/>
    </source>
</evidence>
<proteinExistence type="inferred from homology"/>
<protein>
    <recommendedName>
        <fullName evidence="2">Vacuolar protein sorting-associated protein 13 VPS13 adaptor binding domain-containing protein</fullName>
    </recommendedName>
</protein>
<evidence type="ECO:0000313" key="4">
    <source>
        <dbReference type="Proteomes" id="UP001231518"/>
    </source>
</evidence>
<evidence type="ECO:0000259" key="2">
    <source>
        <dbReference type="Pfam" id="PF25036"/>
    </source>
</evidence>
<dbReference type="AlphaFoldDB" id="A0AAD8DQH9"/>
<dbReference type="EMBL" id="JARGEI010000017">
    <property type="protein sequence ID" value="KAJ8716424.1"/>
    <property type="molecule type" value="Genomic_DNA"/>
</dbReference>
<feature type="domain" description="Vacuolar protein sorting-associated protein 13 VPS13 adaptor binding" evidence="2">
    <location>
        <begin position="173"/>
        <end position="406"/>
    </location>
</feature>
<organism evidence="3 4">
    <name type="scientific">Mythimna separata</name>
    <name type="common">Oriental armyworm</name>
    <name type="synonym">Pseudaletia separata</name>
    <dbReference type="NCBI Taxonomy" id="271217"/>
    <lineage>
        <taxon>Eukaryota</taxon>
        <taxon>Metazoa</taxon>
        <taxon>Ecdysozoa</taxon>
        <taxon>Arthropoda</taxon>
        <taxon>Hexapoda</taxon>
        <taxon>Insecta</taxon>
        <taxon>Pterygota</taxon>
        <taxon>Neoptera</taxon>
        <taxon>Endopterygota</taxon>
        <taxon>Lepidoptera</taxon>
        <taxon>Glossata</taxon>
        <taxon>Ditrysia</taxon>
        <taxon>Noctuoidea</taxon>
        <taxon>Noctuidae</taxon>
        <taxon>Noctuinae</taxon>
        <taxon>Hadenini</taxon>
        <taxon>Mythimna</taxon>
    </lineage>
</organism>
<keyword evidence="4" id="KW-1185">Reference proteome</keyword>
<dbReference type="InterPro" id="IPR009543">
    <property type="entry name" value="VPS13_VAB"/>
</dbReference>
<dbReference type="GO" id="GO:0006623">
    <property type="term" value="P:protein targeting to vacuole"/>
    <property type="evidence" value="ECO:0007669"/>
    <property type="project" value="TreeGrafter"/>
</dbReference>
<dbReference type="GO" id="GO:0045053">
    <property type="term" value="P:protein retention in Golgi apparatus"/>
    <property type="evidence" value="ECO:0007669"/>
    <property type="project" value="TreeGrafter"/>
</dbReference>
<accession>A0AAD8DQH9</accession>
<name>A0AAD8DQH9_MYTSE</name>
<comment type="similarity">
    <text evidence="1">Belongs to the VPS13 family.</text>
</comment>
<dbReference type="PANTHER" id="PTHR16166:SF93">
    <property type="entry name" value="INTERMEMBRANE LIPID TRANSFER PROTEIN VPS13"/>
    <property type="match status" value="1"/>
</dbReference>
<evidence type="ECO:0000256" key="1">
    <source>
        <dbReference type="ARBA" id="ARBA00006545"/>
    </source>
</evidence>
<dbReference type="InterPro" id="IPR026847">
    <property type="entry name" value="VPS13"/>
</dbReference>
<sequence length="979" mass="110170">MLFEGGFPGGAMSPPEACAWSPAPPPPPPALRTKLTDLTLTVRLHDLDHLTVSSTISIWSPAPAPPPALRTKLTDLTLTVRLHDLDHLTVSSTISIWSPAPPPPPALRTKLTDLTLTVRLHDLDHLTVSSTTSIWSPAPPPPPALRTKLTDLTLTVRLHDLDHLTILCPQRSVSKLHVLHPSKNSTRYYIAVERTSKYNNKKIVVRSPLQIRNETSYALELFYKKTDLQAIGAELIGSLTNPFDDKMRLAVIAPQETYNVPLYIAYHCKLFLLPSNFESYQTATQGIWWMELANEVGTPRDMICPAKDGEDKRIFAMRILPVEGCQSQKISRSIPNYLIRVVPPLALYNRLPYAAQASCAAAGWSLRVEAGERAHTYTLALTVPHRITISMHYMGLPWTGSFTLSPVCWSRVEAGERAHTYTLALTVPHRITISMHYMGLPWTGSFTLSPVCWSRVEAGERAHTYTLALTVPHRITISMHYMGLPWTGSFTLSPVCWSRVEAGERAHTYTLALTVPHRITISMHYMGLPWTGSFTLSPVCWSRVEAGERAHTYTLALTVPHRITISMHYMGLPWTGSFTLSPGEYAGAAWRPASARTPTRWRSPCRTGSPSACTTWACRGLAASPCLRVICWSRVEAGERAHTYTLALTVPHRITISMHYMGLPWTGSFTLSPVCWSRVEAGERAHTYTLALTVPHRITISMHYMGLPWTGSFTLSPDVTEKTVTLSSDCETEGGNKQVQVCVTVERNDCWEVFLHAQHWLINKTGLPLQMKGGQSDTWYEVTDEPLLWSPGARTRRRGARVRFRAHHSAWSRAARLAAAAPGLVVCPHTERRTNYRLLLNVTLSELCPQLTKIVTLLPYFLVYNDTKRHLRFMEENEAADLWIDLSPQQCTPFWPQTDSMSMHCKYRDSTVVSQHFPITRNHFTVLRMDKGQCTPFWPQTDSMSMHCKYRDSTVVSQHFPITRNHFTVLRMDKGGLMK</sequence>
<feature type="domain" description="Vacuolar protein sorting-associated protein 13 VPS13 adaptor binding" evidence="2">
    <location>
        <begin position="677"/>
        <end position="929"/>
    </location>
</feature>